<feature type="disulfide bond" evidence="11">
    <location>
        <begin position="215"/>
        <end position="222"/>
    </location>
</feature>
<dbReference type="InterPro" id="IPR011150">
    <property type="entry name" value="Cutinase_monf"/>
</dbReference>
<dbReference type="Pfam" id="PF01083">
    <property type="entry name" value="Cutinase"/>
    <property type="match status" value="1"/>
</dbReference>
<protein>
    <recommendedName>
        <fullName evidence="3 12">Cutinase</fullName>
        <ecNumber evidence="3 12">3.1.1.74</ecNumber>
    </recommendedName>
</protein>
<keyword evidence="8 11" id="KW-1015">Disulfide bond</keyword>
<reference evidence="13 14" key="1">
    <citation type="journal article" date="2016" name="Genome Biol. Evol.">
        <title>Divergent and convergent evolution of fungal pathogenicity.</title>
        <authorList>
            <person name="Shang Y."/>
            <person name="Xiao G."/>
            <person name="Zheng P."/>
            <person name="Cen K."/>
            <person name="Zhan S."/>
            <person name="Wang C."/>
        </authorList>
    </citation>
    <scope>NUCLEOTIDE SEQUENCE [LARGE SCALE GENOMIC DNA]</scope>
    <source>
        <strain evidence="13 14">RCEF 3172</strain>
    </source>
</reference>
<dbReference type="GO" id="GO:0016052">
    <property type="term" value="P:carbohydrate catabolic process"/>
    <property type="evidence" value="ECO:0007669"/>
    <property type="project" value="TreeGrafter"/>
</dbReference>
<dbReference type="AlphaFoldDB" id="A0A166YVA2"/>
<evidence type="ECO:0000256" key="1">
    <source>
        <dbReference type="ARBA" id="ARBA00004613"/>
    </source>
</evidence>
<comment type="function">
    <text evidence="12">Catalyzes the hydrolysis of complex carboxylic polyesters found in the cell wall of plants. Degrades cutin, a macromolecule that forms the structure of the plant cuticle.</text>
</comment>
<dbReference type="GO" id="GO:0005576">
    <property type="term" value="C:extracellular region"/>
    <property type="evidence" value="ECO:0007669"/>
    <property type="project" value="UniProtKB-SubCell"/>
</dbReference>
<comment type="caution">
    <text evidence="13">The sequence shown here is derived from an EMBL/GenBank/DDBJ whole genome shotgun (WGS) entry which is preliminary data.</text>
</comment>
<evidence type="ECO:0000256" key="12">
    <source>
        <dbReference type="RuleBase" id="RU361263"/>
    </source>
</evidence>
<evidence type="ECO:0000256" key="8">
    <source>
        <dbReference type="ARBA" id="ARBA00023157"/>
    </source>
</evidence>
<evidence type="ECO:0000256" key="5">
    <source>
        <dbReference type="ARBA" id="ARBA00022525"/>
    </source>
</evidence>
<keyword evidence="6 12" id="KW-0732">Signal</keyword>
<evidence type="ECO:0000256" key="4">
    <source>
        <dbReference type="ARBA" id="ARBA00022487"/>
    </source>
</evidence>
<evidence type="ECO:0000313" key="13">
    <source>
        <dbReference type="EMBL" id="OAA37285.1"/>
    </source>
</evidence>
<dbReference type="PANTHER" id="PTHR48250">
    <property type="entry name" value="CUTINASE 2-RELATED"/>
    <property type="match status" value="1"/>
</dbReference>
<dbReference type="InterPro" id="IPR029058">
    <property type="entry name" value="AB_hydrolase_fold"/>
</dbReference>
<evidence type="ECO:0000256" key="9">
    <source>
        <dbReference type="ARBA" id="ARBA00034045"/>
    </source>
</evidence>
<comment type="subcellular location">
    <subcellularLocation>
        <location evidence="1 12">Secreted</location>
    </subcellularLocation>
</comment>
<proteinExistence type="inferred from homology"/>
<dbReference type="GO" id="GO:0050525">
    <property type="term" value="F:cutinase activity"/>
    <property type="evidence" value="ECO:0007669"/>
    <property type="project" value="UniProtKB-UniRule"/>
</dbReference>
<evidence type="ECO:0000256" key="2">
    <source>
        <dbReference type="ARBA" id="ARBA00007534"/>
    </source>
</evidence>
<keyword evidence="5 12" id="KW-0964">Secreted</keyword>
<keyword evidence="4 12" id="KW-0719">Serine esterase</keyword>
<dbReference type="SMART" id="SM01110">
    <property type="entry name" value="Cutinase"/>
    <property type="match status" value="1"/>
</dbReference>
<evidence type="ECO:0000256" key="6">
    <source>
        <dbReference type="ARBA" id="ARBA00022729"/>
    </source>
</evidence>
<dbReference type="EC" id="3.1.1.74" evidence="3 12"/>
<dbReference type="EMBL" id="AZHA01000031">
    <property type="protein sequence ID" value="OAA37285.1"/>
    <property type="molecule type" value="Genomic_DNA"/>
</dbReference>
<dbReference type="Gene3D" id="3.40.50.1820">
    <property type="entry name" value="alpha/beta hydrolase"/>
    <property type="match status" value="1"/>
</dbReference>
<evidence type="ECO:0000256" key="10">
    <source>
        <dbReference type="PIRSR" id="PIRSR611150-1"/>
    </source>
</evidence>
<dbReference type="Proteomes" id="UP000076863">
    <property type="component" value="Unassembled WGS sequence"/>
</dbReference>
<accession>A0A166YVA2</accession>
<organism evidence="13 14">
    <name type="scientific">Beauveria brongniartii RCEF 3172</name>
    <dbReference type="NCBI Taxonomy" id="1081107"/>
    <lineage>
        <taxon>Eukaryota</taxon>
        <taxon>Fungi</taxon>
        <taxon>Dikarya</taxon>
        <taxon>Ascomycota</taxon>
        <taxon>Pezizomycotina</taxon>
        <taxon>Sordariomycetes</taxon>
        <taxon>Hypocreomycetidae</taxon>
        <taxon>Hypocreales</taxon>
        <taxon>Cordycipitaceae</taxon>
        <taxon>Beauveria</taxon>
        <taxon>Beauveria brongniartii</taxon>
    </lineage>
</organism>
<dbReference type="InterPro" id="IPR000675">
    <property type="entry name" value="Cutinase/axe"/>
</dbReference>
<evidence type="ECO:0000256" key="11">
    <source>
        <dbReference type="PIRSR" id="PIRSR611150-2"/>
    </source>
</evidence>
<comment type="catalytic activity">
    <reaction evidence="9 12">
        <text>cutin + H2O = cutin monomers.</text>
        <dbReference type="EC" id="3.1.1.74"/>
    </reaction>
</comment>
<comment type="similarity">
    <text evidence="2 12">Belongs to the cutinase family.</text>
</comment>
<feature type="chain" id="PRO_5007749052" description="Cutinase" evidence="12">
    <location>
        <begin position="19"/>
        <end position="250"/>
    </location>
</feature>
<feature type="active site" evidence="10">
    <location>
        <position position="219"/>
    </location>
</feature>
<feature type="active site" description="Nucleophile" evidence="10">
    <location>
        <position position="168"/>
    </location>
</feature>
<dbReference type="OrthoDB" id="3225429at2759"/>
<keyword evidence="7 12" id="KW-0378">Hydrolase</keyword>
<feature type="active site" description="Proton donor/acceptor" evidence="10">
    <location>
        <position position="232"/>
    </location>
</feature>
<evidence type="ECO:0000256" key="3">
    <source>
        <dbReference type="ARBA" id="ARBA00013095"/>
    </source>
</evidence>
<feature type="signal peptide" evidence="12">
    <location>
        <begin position="1"/>
        <end position="18"/>
    </location>
</feature>
<keyword evidence="14" id="KW-1185">Reference proteome</keyword>
<feature type="disulfide bond" evidence="11">
    <location>
        <begin position="83"/>
        <end position="157"/>
    </location>
</feature>
<name>A0A166YVA2_9HYPO</name>
<evidence type="ECO:0000256" key="7">
    <source>
        <dbReference type="ARBA" id="ARBA00022801"/>
    </source>
</evidence>
<gene>
    <name evidence="13" type="ORF">BBO_07667</name>
</gene>
<dbReference type="InterPro" id="IPR043580">
    <property type="entry name" value="CUTINASE_1"/>
</dbReference>
<evidence type="ECO:0000313" key="14">
    <source>
        <dbReference type="Proteomes" id="UP000076863"/>
    </source>
</evidence>
<dbReference type="PANTHER" id="PTHR48250:SF1">
    <property type="entry name" value="CUTINASE"/>
    <property type="match status" value="1"/>
</dbReference>
<dbReference type="SUPFAM" id="SSF53474">
    <property type="entry name" value="alpha/beta-Hydrolases"/>
    <property type="match status" value="1"/>
</dbReference>
<sequence>MQPLSLLMTALFGTSALAVPTSFDHRYSDLEQRGADANKIVGWILNRFPGEMTVMAACSFIKTSELMLGTIFGIPSDFNNSGCKDVLIVFARGTCDPGNSGILVAPPFVDAVRKAIGGKSLGVQGVAYPASVDGYLNAHKAAGLTMAQIVRDTRASCPNTKIVLSGYSQGAFAPHYAADALGAEMHNVSAVVTFGDPLSSKPVANLEVEKFLCICHFGDDICDQGNLIFPQHLTYGIDAAHAAAFVASKV</sequence>
<dbReference type="PROSITE" id="PS00155">
    <property type="entry name" value="CUTINASE_1"/>
    <property type="match status" value="1"/>
</dbReference>